<dbReference type="PANTHER" id="PTHR19375">
    <property type="entry name" value="HEAT SHOCK PROTEIN 70KDA"/>
    <property type="match status" value="1"/>
</dbReference>
<evidence type="ECO:0000313" key="5">
    <source>
        <dbReference type="Proteomes" id="UP000192920"/>
    </source>
</evidence>
<comment type="similarity">
    <text evidence="1">Belongs to the heat shock protein 70 family.</text>
</comment>
<accession>A0A1Y6BWX1</accession>
<proteinExistence type="inferred from homology"/>
<dbReference type="GO" id="GO:0140662">
    <property type="term" value="F:ATP-dependent protein folding chaperone"/>
    <property type="evidence" value="ECO:0007669"/>
    <property type="project" value="InterPro"/>
</dbReference>
<evidence type="ECO:0000256" key="3">
    <source>
        <dbReference type="ARBA" id="ARBA00022840"/>
    </source>
</evidence>
<dbReference type="PRINTS" id="PR00301">
    <property type="entry name" value="HEATSHOCK70"/>
</dbReference>
<keyword evidence="3" id="KW-0067">ATP-binding</keyword>
<protein>
    <submittedName>
        <fullName evidence="4">Hypothetical chaperone protein</fullName>
    </submittedName>
</protein>
<evidence type="ECO:0000256" key="2">
    <source>
        <dbReference type="ARBA" id="ARBA00022741"/>
    </source>
</evidence>
<dbReference type="SUPFAM" id="SSF53067">
    <property type="entry name" value="Actin-like ATPase domain"/>
    <property type="match status" value="2"/>
</dbReference>
<organism evidence="4 5">
    <name type="scientific">Pseudogulbenkiania subflava DSM 22618</name>
    <dbReference type="NCBI Taxonomy" id="1123014"/>
    <lineage>
        <taxon>Bacteria</taxon>
        <taxon>Pseudomonadati</taxon>
        <taxon>Pseudomonadota</taxon>
        <taxon>Betaproteobacteria</taxon>
        <taxon>Neisseriales</taxon>
        <taxon>Chromobacteriaceae</taxon>
        <taxon>Pseudogulbenkiania</taxon>
    </lineage>
</organism>
<evidence type="ECO:0000313" key="4">
    <source>
        <dbReference type="EMBL" id="SMF33359.1"/>
    </source>
</evidence>
<dbReference type="InterPro" id="IPR018181">
    <property type="entry name" value="Heat_shock_70_CS"/>
</dbReference>
<dbReference type="CDD" id="cd10231">
    <property type="entry name" value="ASKHA_NBD_HSP70_YegD-like"/>
    <property type="match status" value="1"/>
</dbReference>
<keyword evidence="2" id="KW-0547">Nucleotide-binding</keyword>
<dbReference type="PROSITE" id="PS01036">
    <property type="entry name" value="HSP70_3"/>
    <property type="match status" value="1"/>
</dbReference>
<dbReference type="Gene3D" id="3.30.420.40">
    <property type="match status" value="2"/>
</dbReference>
<name>A0A1Y6BWX1_9NEIS</name>
<dbReference type="Proteomes" id="UP000192920">
    <property type="component" value="Unassembled WGS sequence"/>
</dbReference>
<evidence type="ECO:0000256" key="1">
    <source>
        <dbReference type="ARBA" id="ARBA00007381"/>
    </source>
</evidence>
<dbReference type="RefSeq" id="WP_085276816.1">
    <property type="nucleotide sequence ID" value="NZ_FXAG01000014.1"/>
</dbReference>
<dbReference type="InterPro" id="IPR013126">
    <property type="entry name" value="Hsp_70_fam"/>
</dbReference>
<gene>
    <name evidence="4" type="ORF">SAMN02745746_02658</name>
</gene>
<dbReference type="STRING" id="1123014.SAMN02745746_02658"/>
<dbReference type="InterPro" id="IPR043129">
    <property type="entry name" value="ATPase_NBD"/>
</dbReference>
<keyword evidence="5" id="KW-1185">Reference proteome</keyword>
<dbReference type="Pfam" id="PF00012">
    <property type="entry name" value="HSP70"/>
    <property type="match status" value="2"/>
</dbReference>
<dbReference type="EMBL" id="FXAG01000014">
    <property type="protein sequence ID" value="SMF33359.1"/>
    <property type="molecule type" value="Genomic_DNA"/>
</dbReference>
<reference evidence="5" key="1">
    <citation type="submission" date="2017-04" db="EMBL/GenBank/DDBJ databases">
        <authorList>
            <person name="Varghese N."/>
            <person name="Submissions S."/>
        </authorList>
    </citation>
    <scope>NUCLEOTIDE SEQUENCE [LARGE SCALE GENOMIC DNA]</scope>
    <source>
        <strain evidence="5">DSM 22618</strain>
    </source>
</reference>
<dbReference type="AlphaFoldDB" id="A0A1Y6BWX1"/>
<dbReference type="InterPro" id="IPR042054">
    <property type="entry name" value="YegD-like"/>
</dbReference>
<dbReference type="PROSITE" id="PS00329">
    <property type="entry name" value="HSP70_2"/>
    <property type="match status" value="1"/>
</dbReference>
<dbReference type="GO" id="GO:0005524">
    <property type="term" value="F:ATP binding"/>
    <property type="evidence" value="ECO:0007669"/>
    <property type="project" value="UniProtKB-KW"/>
</dbReference>
<sequence length="417" mass="45701">MTTNACGVDFGTSNSTVGWHRPGQPSLLALEDGKATLPSVVFFNADEDTVAVGRAALGEYLEGYEGRLMRSLKSILGTSLMNGQTEVQGRVLRFLDLLAMFIDGLKTRAERQAARHFRQAVFGRPVFFVDDDPKADRLAEDTLGEIARRAGFSDIEFQFEPIAAAFDYESRVEREELVLVVDIGGGTSDFTLIRVSPERAGKLDRRDDILANCGVHIGGTDFDKQLSLYAVMPLLGLKSRLKSGAEMPSSYYFNLATWHTINFAYTRQALASLKDVYNEALESDKLDRLFSLVNKRAGHWLAIQVEAAKIGLSSSELVTLPLDEIEAGLRHDITRAQFDQSIAQQIDTIENTVRRLLVDANVKADDVDTVFFTGGASGVPLLRQRIAAVLPTARAVEGDLYGSIGCGLALDAARRFA</sequence>